<feature type="transmembrane region" description="Helical" evidence="6">
    <location>
        <begin position="94"/>
        <end position="115"/>
    </location>
</feature>
<dbReference type="InterPro" id="IPR003841">
    <property type="entry name" value="Na/Pi_transpt"/>
</dbReference>
<dbReference type="NCBIfam" id="NF037997">
    <property type="entry name" value="Na_Pi_symport"/>
    <property type="match status" value="1"/>
</dbReference>
<dbReference type="Pfam" id="PF01895">
    <property type="entry name" value="PhoU"/>
    <property type="match status" value="2"/>
</dbReference>
<keyword evidence="4 6" id="KW-1133">Transmembrane helix</keyword>
<protein>
    <recommendedName>
        <fullName evidence="7">PhoU domain-containing protein</fullName>
    </recommendedName>
</protein>
<dbReference type="GO" id="GO:0005886">
    <property type="term" value="C:plasma membrane"/>
    <property type="evidence" value="ECO:0007669"/>
    <property type="project" value="UniProtKB-SubCell"/>
</dbReference>
<evidence type="ECO:0000256" key="5">
    <source>
        <dbReference type="ARBA" id="ARBA00023136"/>
    </source>
</evidence>
<dbReference type="InterPro" id="IPR026022">
    <property type="entry name" value="PhoU_dom"/>
</dbReference>
<accession>A0A644YGI9</accession>
<gene>
    <name evidence="8" type="ORF">SDC9_74198</name>
</gene>
<feature type="domain" description="PhoU" evidence="7">
    <location>
        <begin position="475"/>
        <end position="553"/>
    </location>
</feature>
<dbReference type="Gene3D" id="1.20.58.220">
    <property type="entry name" value="Phosphate transport system protein phou homolog 2, domain 2"/>
    <property type="match status" value="1"/>
</dbReference>
<evidence type="ECO:0000259" key="7">
    <source>
        <dbReference type="Pfam" id="PF01895"/>
    </source>
</evidence>
<dbReference type="GO" id="GO:0044341">
    <property type="term" value="P:sodium-dependent phosphate transport"/>
    <property type="evidence" value="ECO:0007669"/>
    <property type="project" value="InterPro"/>
</dbReference>
<dbReference type="SUPFAM" id="SSF109755">
    <property type="entry name" value="PhoU-like"/>
    <property type="match status" value="1"/>
</dbReference>
<dbReference type="Pfam" id="PF02690">
    <property type="entry name" value="Na_Pi_cotrans"/>
    <property type="match status" value="1"/>
</dbReference>
<keyword evidence="5 6" id="KW-0472">Membrane</keyword>
<dbReference type="AlphaFoldDB" id="A0A644YGI9"/>
<dbReference type="PANTHER" id="PTHR10010:SF46">
    <property type="entry name" value="SODIUM-DEPENDENT PHOSPHATE TRANSPORT PROTEIN 2B"/>
    <property type="match status" value="1"/>
</dbReference>
<dbReference type="NCBIfam" id="TIGR00704">
    <property type="entry name" value="NaPi_cotrn_rel"/>
    <property type="match status" value="1"/>
</dbReference>
<sequence>MNMIGGRKMNIFGLFNLVGGLALFLYGMHIMGQALEKVSGGKLERILESLTKNRLMAVLLGTAVTGIIQSSSATTVMVVGFVNSGIMKLNQAIGIIMGANIGTTVTAWLLSLVSIEGTSFVMTMLKPSSFSPILAIIGVVMILFSKKEKKKIIGEIMIGFAILMFGMETMSSAVKPLADVPEFTNILVKFSNPILGILVGAGVTAIIQSSSASVGILQALCVTGVVSFRSAIPIIMGQNIGTCVTAIISSIGAARDAKRAAAVHLYFNLIGTIIFTTAFYSLNYILHFGFMDNVIAPAGIAVIHTTFNIVTTAILFPFGNQLEKLAILTIKDKKTLPDASKQELQMLDERFLDSSGYAIMLCKNAAAEMAGLAKKAVYEAIALVSNYDEERARELYKIEDEVDRYEDKLGSYLVKVSSKNLSIDESHTVSMLLHSLNDFERISDHAINILDSAKELYDKGLVFSQRGSREVEIYSNAVKEILDITIRAFENMNKDTAMMVEPLEDVIDDINIVIKEKHIKRLRSGECTMELGFILSDISTNYERVADHCSNLAIYVLQSDMEEMDTHNFLLQHGMEDSKEFQSHYIEYKEKYHID</sequence>
<feature type="transmembrane region" description="Helical" evidence="6">
    <location>
        <begin position="12"/>
        <end position="35"/>
    </location>
</feature>
<feature type="domain" description="PhoU" evidence="7">
    <location>
        <begin position="368"/>
        <end position="451"/>
    </location>
</feature>
<feature type="transmembrane region" description="Helical" evidence="6">
    <location>
        <begin position="156"/>
        <end position="174"/>
    </location>
</feature>
<dbReference type="PANTHER" id="PTHR10010">
    <property type="entry name" value="SOLUTE CARRIER FAMILY 34 SODIUM PHOSPHATE , MEMBER 2-RELATED"/>
    <property type="match status" value="1"/>
</dbReference>
<dbReference type="GO" id="GO:0005436">
    <property type="term" value="F:sodium:phosphate symporter activity"/>
    <property type="evidence" value="ECO:0007669"/>
    <property type="project" value="InterPro"/>
</dbReference>
<evidence type="ECO:0000256" key="6">
    <source>
        <dbReference type="SAM" id="Phobius"/>
    </source>
</evidence>
<proteinExistence type="predicted"/>
<reference evidence="8" key="1">
    <citation type="submission" date="2019-08" db="EMBL/GenBank/DDBJ databases">
        <authorList>
            <person name="Kucharzyk K."/>
            <person name="Murdoch R.W."/>
            <person name="Higgins S."/>
            <person name="Loffler F."/>
        </authorList>
    </citation>
    <scope>NUCLEOTIDE SEQUENCE</scope>
</reference>
<feature type="transmembrane region" description="Helical" evidence="6">
    <location>
        <begin position="127"/>
        <end position="144"/>
    </location>
</feature>
<keyword evidence="2" id="KW-1003">Cell membrane</keyword>
<evidence type="ECO:0000313" key="8">
    <source>
        <dbReference type="EMBL" id="MPM27685.1"/>
    </source>
</evidence>
<name>A0A644YGI9_9ZZZZ</name>
<comment type="caution">
    <text evidence="8">The sequence shown here is derived from an EMBL/GenBank/DDBJ whole genome shotgun (WGS) entry which is preliminary data.</text>
</comment>
<feature type="transmembrane region" description="Helical" evidence="6">
    <location>
        <begin position="298"/>
        <end position="318"/>
    </location>
</feature>
<evidence type="ECO:0000256" key="1">
    <source>
        <dbReference type="ARBA" id="ARBA00004651"/>
    </source>
</evidence>
<feature type="transmembrane region" description="Helical" evidence="6">
    <location>
        <begin position="55"/>
        <end position="82"/>
    </location>
</feature>
<organism evidence="8">
    <name type="scientific">bioreactor metagenome</name>
    <dbReference type="NCBI Taxonomy" id="1076179"/>
    <lineage>
        <taxon>unclassified sequences</taxon>
        <taxon>metagenomes</taxon>
        <taxon>ecological metagenomes</taxon>
    </lineage>
</organism>
<feature type="transmembrane region" description="Helical" evidence="6">
    <location>
        <begin position="194"/>
        <end position="220"/>
    </location>
</feature>
<feature type="transmembrane region" description="Helical" evidence="6">
    <location>
        <begin position="265"/>
        <end position="286"/>
    </location>
</feature>
<comment type="subcellular location">
    <subcellularLocation>
        <location evidence="1">Cell membrane</location>
        <topology evidence="1">Multi-pass membrane protein</topology>
    </subcellularLocation>
</comment>
<evidence type="ECO:0000256" key="4">
    <source>
        <dbReference type="ARBA" id="ARBA00022989"/>
    </source>
</evidence>
<dbReference type="EMBL" id="VSSQ01005060">
    <property type="protein sequence ID" value="MPM27685.1"/>
    <property type="molecule type" value="Genomic_DNA"/>
</dbReference>
<feature type="transmembrane region" description="Helical" evidence="6">
    <location>
        <begin position="232"/>
        <end position="253"/>
    </location>
</feature>
<dbReference type="InterPro" id="IPR004633">
    <property type="entry name" value="NaPi_cotrn-rel/YqeW-like"/>
</dbReference>
<evidence type="ECO:0000256" key="2">
    <source>
        <dbReference type="ARBA" id="ARBA00022475"/>
    </source>
</evidence>
<keyword evidence="3 6" id="KW-0812">Transmembrane</keyword>
<dbReference type="InterPro" id="IPR038078">
    <property type="entry name" value="PhoU-like_sf"/>
</dbReference>
<evidence type="ECO:0000256" key="3">
    <source>
        <dbReference type="ARBA" id="ARBA00022692"/>
    </source>
</evidence>